<organism evidence="7 8">
    <name type="scientific">Modicisalibacter ilicicola DSM 19980</name>
    <dbReference type="NCBI Taxonomy" id="1121942"/>
    <lineage>
        <taxon>Bacteria</taxon>
        <taxon>Pseudomonadati</taxon>
        <taxon>Pseudomonadota</taxon>
        <taxon>Gammaproteobacteria</taxon>
        <taxon>Oceanospirillales</taxon>
        <taxon>Halomonadaceae</taxon>
        <taxon>Modicisalibacter</taxon>
    </lineage>
</organism>
<evidence type="ECO:0000256" key="2">
    <source>
        <dbReference type="ARBA" id="ARBA00022723"/>
    </source>
</evidence>
<dbReference type="InterPro" id="IPR036909">
    <property type="entry name" value="Cyt_c-like_dom_sf"/>
</dbReference>
<feature type="signal peptide" evidence="5">
    <location>
        <begin position="1"/>
        <end position="17"/>
    </location>
</feature>
<dbReference type="Pfam" id="PF13442">
    <property type="entry name" value="Cytochrome_CBB3"/>
    <property type="match status" value="1"/>
</dbReference>
<evidence type="ECO:0000256" key="1">
    <source>
        <dbReference type="ARBA" id="ARBA00022617"/>
    </source>
</evidence>
<dbReference type="STRING" id="1121942.SAMN02745148_02931"/>
<dbReference type="PANTHER" id="PTHR40394">
    <property type="entry name" value="LIPOPROTEIN-RELATED"/>
    <property type="match status" value="1"/>
</dbReference>
<dbReference type="GO" id="GO:0009055">
    <property type="term" value="F:electron transfer activity"/>
    <property type="evidence" value="ECO:0007669"/>
    <property type="project" value="InterPro"/>
</dbReference>
<feature type="chain" id="PRO_5013087205" evidence="5">
    <location>
        <begin position="18"/>
        <end position="184"/>
    </location>
</feature>
<dbReference type="AlphaFoldDB" id="A0A1M5CIS5"/>
<evidence type="ECO:0000259" key="6">
    <source>
        <dbReference type="PROSITE" id="PS51007"/>
    </source>
</evidence>
<evidence type="ECO:0000256" key="5">
    <source>
        <dbReference type="SAM" id="SignalP"/>
    </source>
</evidence>
<dbReference type="GO" id="GO:0020037">
    <property type="term" value="F:heme binding"/>
    <property type="evidence" value="ECO:0007669"/>
    <property type="project" value="InterPro"/>
</dbReference>
<evidence type="ECO:0000256" key="3">
    <source>
        <dbReference type="ARBA" id="ARBA00023004"/>
    </source>
</evidence>
<dbReference type="Gene3D" id="1.10.760.10">
    <property type="entry name" value="Cytochrome c-like domain"/>
    <property type="match status" value="1"/>
</dbReference>
<protein>
    <submittedName>
        <fullName evidence="7">Cytochrome C oxidase, cbb3-type, subunit III</fullName>
    </submittedName>
</protein>
<keyword evidence="8" id="KW-1185">Reference proteome</keyword>
<dbReference type="GO" id="GO:0046872">
    <property type="term" value="F:metal ion binding"/>
    <property type="evidence" value="ECO:0007669"/>
    <property type="project" value="UniProtKB-KW"/>
</dbReference>
<dbReference type="PROSITE" id="PS51257">
    <property type="entry name" value="PROKAR_LIPOPROTEIN"/>
    <property type="match status" value="1"/>
</dbReference>
<feature type="domain" description="Cytochrome c" evidence="6">
    <location>
        <begin position="73"/>
        <end position="158"/>
    </location>
</feature>
<keyword evidence="3 4" id="KW-0408">Iron</keyword>
<dbReference type="RefSeq" id="WP_072824188.1">
    <property type="nucleotide sequence ID" value="NZ_FQUJ01000014.1"/>
</dbReference>
<keyword evidence="2 4" id="KW-0479">Metal-binding</keyword>
<gene>
    <name evidence="7" type="ORF">SAMN02745148_02931</name>
</gene>
<dbReference type="EMBL" id="FQUJ01000014">
    <property type="protein sequence ID" value="SHF54507.1"/>
    <property type="molecule type" value="Genomic_DNA"/>
</dbReference>
<accession>A0A1M5CIS5</accession>
<evidence type="ECO:0000256" key="4">
    <source>
        <dbReference type="PROSITE-ProRule" id="PRU00433"/>
    </source>
</evidence>
<keyword evidence="1 4" id="KW-0349">Heme</keyword>
<name>A0A1M5CIS5_9GAMM</name>
<dbReference type="PANTHER" id="PTHR40394:SF2">
    <property type="entry name" value="QUINOL:CYTOCHROME C OXIDOREDUCTASE MEMBRANE PROTEIN"/>
    <property type="match status" value="1"/>
</dbReference>
<sequence>MSRLAALVMAALGVAIAGCDQPEMRFQPKYSTYDEAARWPDNQAARQPVAGTVARDQRLEPLARTLPVALDRRLLDRGQERYEIFCSPCHAASGYGNGMVVQRGFPAPPSLHSERLRDAPLRHFVDVITEGFGVMYSYRDRVPMEDRWAIAAYLRALQLSQQIPYDTLSAAQHSRLETDTREAP</sequence>
<dbReference type="PROSITE" id="PS51007">
    <property type="entry name" value="CYTC"/>
    <property type="match status" value="1"/>
</dbReference>
<evidence type="ECO:0000313" key="7">
    <source>
        <dbReference type="EMBL" id="SHF54507.1"/>
    </source>
</evidence>
<evidence type="ECO:0000313" key="8">
    <source>
        <dbReference type="Proteomes" id="UP000184346"/>
    </source>
</evidence>
<dbReference type="SUPFAM" id="SSF46626">
    <property type="entry name" value="Cytochrome c"/>
    <property type="match status" value="1"/>
</dbReference>
<dbReference type="OrthoDB" id="9779283at2"/>
<keyword evidence="5" id="KW-0732">Signal</keyword>
<dbReference type="Proteomes" id="UP000184346">
    <property type="component" value="Unassembled WGS sequence"/>
</dbReference>
<dbReference type="InterPro" id="IPR009056">
    <property type="entry name" value="Cyt_c-like_dom"/>
</dbReference>
<reference evidence="7 8" key="1">
    <citation type="submission" date="2016-11" db="EMBL/GenBank/DDBJ databases">
        <authorList>
            <person name="Jaros S."/>
            <person name="Januszkiewicz K."/>
            <person name="Wedrychowicz H."/>
        </authorList>
    </citation>
    <scope>NUCLEOTIDE SEQUENCE [LARGE SCALE GENOMIC DNA]</scope>
    <source>
        <strain evidence="7 8">DSM 19980</strain>
    </source>
</reference>
<proteinExistence type="predicted"/>